<dbReference type="EMBL" id="BKCJ011171235">
    <property type="protein sequence ID" value="GFC98285.1"/>
    <property type="molecule type" value="Genomic_DNA"/>
</dbReference>
<evidence type="ECO:0000256" key="1">
    <source>
        <dbReference type="SAM" id="MobiDB-lite"/>
    </source>
</evidence>
<protein>
    <submittedName>
        <fullName evidence="2">Uncharacterized protein</fullName>
    </submittedName>
</protein>
<reference evidence="2" key="1">
    <citation type="journal article" date="2019" name="Sci. Rep.">
        <title>Draft genome of Tanacetum cinerariifolium, the natural source of mosquito coil.</title>
        <authorList>
            <person name="Yamashiro T."/>
            <person name="Shiraishi A."/>
            <person name="Satake H."/>
            <person name="Nakayama K."/>
        </authorList>
    </citation>
    <scope>NUCLEOTIDE SEQUENCE</scope>
</reference>
<proteinExistence type="predicted"/>
<sequence>HAEENNDDQEEEREQLQDDECTIPFCASTQDVAESSSHNIEQVHGNPSRPVQTRRPLATDPEMCMYALTTSGLGTR</sequence>
<name>A0A699SNQ9_TANCI</name>
<feature type="region of interest" description="Disordered" evidence="1">
    <location>
        <begin position="1"/>
        <end position="20"/>
    </location>
</feature>
<accession>A0A699SNQ9</accession>
<comment type="caution">
    <text evidence="2">The sequence shown here is derived from an EMBL/GenBank/DDBJ whole genome shotgun (WGS) entry which is preliminary data.</text>
</comment>
<feature type="region of interest" description="Disordered" evidence="1">
    <location>
        <begin position="32"/>
        <end position="59"/>
    </location>
</feature>
<feature type="non-terminal residue" evidence="2">
    <location>
        <position position="1"/>
    </location>
</feature>
<gene>
    <name evidence="2" type="ORF">Tci_870255</name>
</gene>
<organism evidence="2">
    <name type="scientific">Tanacetum cinerariifolium</name>
    <name type="common">Dalmatian daisy</name>
    <name type="synonym">Chrysanthemum cinerariifolium</name>
    <dbReference type="NCBI Taxonomy" id="118510"/>
    <lineage>
        <taxon>Eukaryota</taxon>
        <taxon>Viridiplantae</taxon>
        <taxon>Streptophyta</taxon>
        <taxon>Embryophyta</taxon>
        <taxon>Tracheophyta</taxon>
        <taxon>Spermatophyta</taxon>
        <taxon>Magnoliopsida</taxon>
        <taxon>eudicotyledons</taxon>
        <taxon>Gunneridae</taxon>
        <taxon>Pentapetalae</taxon>
        <taxon>asterids</taxon>
        <taxon>campanulids</taxon>
        <taxon>Asterales</taxon>
        <taxon>Asteraceae</taxon>
        <taxon>Asteroideae</taxon>
        <taxon>Anthemideae</taxon>
        <taxon>Anthemidinae</taxon>
        <taxon>Tanacetum</taxon>
    </lineage>
</organism>
<evidence type="ECO:0000313" key="2">
    <source>
        <dbReference type="EMBL" id="GFC98285.1"/>
    </source>
</evidence>
<dbReference type="AlphaFoldDB" id="A0A699SNQ9"/>